<feature type="transmembrane region" description="Helical" evidence="6">
    <location>
        <begin position="21"/>
        <end position="42"/>
    </location>
</feature>
<feature type="active site" description="Nucleophile" evidence="5">
    <location>
        <position position="401"/>
    </location>
</feature>
<evidence type="ECO:0000256" key="6">
    <source>
        <dbReference type="SAM" id="Phobius"/>
    </source>
</evidence>
<feature type="domain" description="Peptidase S49" evidence="7">
    <location>
        <begin position="131"/>
        <end position="288"/>
    </location>
</feature>
<dbReference type="EMBL" id="CP005986">
    <property type="protein sequence ID" value="AIA55080.1"/>
    <property type="molecule type" value="Genomic_DNA"/>
</dbReference>
<dbReference type="InterPro" id="IPR047272">
    <property type="entry name" value="S49_SppA_C"/>
</dbReference>
<protein>
    <submittedName>
        <fullName evidence="8">Protease IV</fullName>
    </submittedName>
</protein>
<dbReference type="eggNOG" id="COG0616">
    <property type="taxonomic scope" value="Bacteria"/>
</dbReference>
<keyword evidence="6" id="KW-1133">Transmembrane helix</keyword>
<dbReference type="InterPro" id="IPR029045">
    <property type="entry name" value="ClpP/crotonase-like_dom_sf"/>
</dbReference>
<dbReference type="PANTHER" id="PTHR33209:SF1">
    <property type="entry name" value="PEPTIDASE S49 DOMAIN-CONTAINING PROTEIN"/>
    <property type="match status" value="1"/>
</dbReference>
<dbReference type="InterPro" id="IPR047217">
    <property type="entry name" value="S49_SppA_67K_type_N"/>
</dbReference>
<dbReference type="InterPro" id="IPR002142">
    <property type="entry name" value="Peptidase_S49"/>
</dbReference>
<evidence type="ECO:0000256" key="3">
    <source>
        <dbReference type="ARBA" id="ARBA00022801"/>
    </source>
</evidence>
<dbReference type="Pfam" id="PF01343">
    <property type="entry name" value="Peptidase_S49"/>
    <property type="match status" value="2"/>
</dbReference>
<keyword evidence="2 8" id="KW-0645">Protease</keyword>
<dbReference type="PANTHER" id="PTHR33209">
    <property type="entry name" value="PROTEASE 4"/>
    <property type="match status" value="1"/>
</dbReference>
<dbReference type="InterPro" id="IPR004634">
    <property type="entry name" value="Pept_S49_pIV"/>
</dbReference>
<dbReference type="CDD" id="cd07018">
    <property type="entry name" value="S49_SppA_67K_type"/>
    <property type="match status" value="1"/>
</dbReference>
<keyword evidence="4" id="KW-0720">Serine protease</keyword>
<dbReference type="GO" id="GO:0008236">
    <property type="term" value="F:serine-type peptidase activity"/>
    <property type="evidence" value="ECO:0007669"/>
    <property type="project" value="UniProtKB-KW"/>
</dbReference>
<evidence type="ECO:0000256" key="4">
    <source>
        <dbReference type="ARBA" id="ARBA00022825"/>
    </source>
</evidence>
<evidence type="ECO:0000313" key="8">
    <source>
        <dbReference type="EMBL" id="AIA55080.1"/>
    </source>
</evidence>
<feature type="domain" description="Peptidase S49" evidence="7">
    <location>
        <begin position="384"/>
        <end position="535"/>
    </location>
</feature>
<evidence type="ECO:0000256" key="5">
    <source>
        <dbReference type="PIRSR" id="PIRSR001217-1"/>
    </source>
</evidence>
<feature type="active site" description="Proton donor/acceptor" evidence="5">
    <location>
        <position position="199"/>
    </location>
</feature>
<dbReference type="NCBIfam" id="TIGR00705">
    <property type="entry name" value="SppA_67K"/>
    <property type="match status" value="1"/>
</dbReference>
<dbReference type="CDD" id="cd07023">
    <property type="entry name" value="S49_Sppa_N_C"/>
    <property type="match status" value="1"/>
</dbReference>
<reference evidence="8 9" key="1">
    <citation type="journal article" date="2009" name="J. Bacteriol.">
        <title>Draft genome sequence of the extremely acidophilic bacterium Acidithiobacillus caldus ATCC 51756 reveals metabolic versatility in the genus Acidithiobacillus.</title>
        <authorList>
            <person name="Valdes J."/>
            <person name="Quatrini R."/>
            <person name="Hallberg K."/>
            <person name="Dopson M."/>
            <person name="Valenzuela P.D."/>
            <person name="Holmes D.S."/>
        </authorList>
    </citation>
    <scope>NUCLEOTIDE SEQUENCE [LARGE SCALE GENOMIC DNA]</scope>
    <source>
        <strain evidence="9">ATCC 51756 / DSM 8584 / KU</strain>
    </source>
</reference>
<evidence type="ECO:0000259" key="7">
    <source>
        <dbReference type="Pfam" id="PF01343"/>
    </source>
</evidence>
<sequence length="611" mass="66598">MSGWRKPFLWIGRFLHWVRLTLLNLLTLFILVIAAVVVVKLLQPVAPLPKDGILTIAPHGTLRYAEASPWADSFPGLGQNQAQDVVVHRLVRAIDAAAKDPHIRLLELNLSDFGGGSITQLQTVAKALQTFRASGKPIYAFAPNYSQASYFLAAQANQIFLPHLGVVLFTGFTTKGLYFKDFFDKIGVRVYSFRQGKYKSAMEPLIRNDMSAAAREENEEWLRVWWHSYAEGIAQGRHIPVTQVDRYATQLPELIQTSKGNAAQLALSEGLITRLGDKQDFEAAMAKALQQPEKDLQRVSLDAFLQNVPPSANHPQHQIAVVPIDGMLVPGDVEKAGVVATEPTVAQLDALRKDKAVKAVVLQVSSPGGDVTTAEAIRKAILRLRKAGKPVVVSMGSLGASGAYWLSTGADEIFAEPTTITADIGVFMLFPDYSGTLHKLGITVSGVSMPAGGAHPSPMMPLTDSEQKAYQAVVDYLYHHFVSLVATARHLPFAQAEKDAQGRAWSGIAAYHMGLVNQLGGLQEAIAEAAKLAKLEPHHYDVRYLPIPEKISVQNLLGNLALGILPQGMLDLGLGGSALWKDSELTQMRTLLMAARPYGFFSYLPLDPTIH</sequence>
<keyword evidence="6" id="KW-0812">Transmembrane</keyword>
<comment type="similarity">
    <text evidence="1">Belongs to the peptidase S49 family.</text>
</comment>
<dbReference type="Gene3D" id="6.20.330.10">
    <property type="match status" value="1"/>
</dbReference>
<proteinExistence type="inferred from homology"/>
<dbReference type="AlphaFoldDB" id="A0A059ZTX2"/>
<gene>
    <name evidence="8" type="ORF">Acaty_c1212</name>
</gene>
<dbReference type="PIRSF" id="PIRSF001217">
    <property type="entry name" value="Protease_4_SppA"/>
    <property type="match status" value="1"/>
</dbReference>
<dbReference type="SUPFAM" id="SSF52096">
    <property type="entry name" value="ClpP/crotonase"/>
    <property type="match status" value="2"/>
</dbReference>
<dbReference type="GO" id="GO:0016020">
    <property type="term" value="C:membrane"/>
    <property type="evidence" value="ECO:0007669"/>
    <property type="project" value="InterPro"/>
</dbReference>
<keyword evidence="3" id="KW-0378">Hydrolase</keyword>
<dbReference type="HOGENOM" id="CLU_008856_1_1_6"/>
<dbReference type="MEROPS" id="S49.A08"/>
<organism evidence="8 9">
    <name type="scientific">Acidithiobacillus caldus (strain ATCC 51756 / DSM 8584 / KU)</name>
    <dbReference type="NCBI Taxonomy" id="637389"/>
    <lineage>
        <taxon>Bacteria</taxon>
        <taxon>Pseudomonadati</taxon>
        <taxon>Pseudomonadota</taxon>
        <taxon>Acidithiobacillia</taxon>
        <taxon>Acidithiobacillales</taxon>
        <taxon>Acidithiobacillaceae</taxon>
        <taxon>Acidithiobacillus</taxon>
    </lineage>
</organism>
<evidence type="ECO:0000256" key="1">
    <source>
        <dbReference type="ARBA" id="ARBA00008683"/>
    </source>
</evidence>
<accession>A0A059ZTX2</accession>
<dbReference type="GO" id="GO:0006465">
    <property type="term" value="P:signal peptide processing"/>
    <property type="evidence" value="ECO:0007669"/>
    <property type="project" value="InterPro"/>
</dbReference>
<dbReference type="KEGG" id="acz:Acaty_c1212"/>
<dbReference type="Gene3D" id="3.90.226.10">
    <property type="entry name" value="2-enoyl-CoA Hydratase, Chain A, domain 1"/>
    <property type="match status" value="2"/>
</dbReference>
<dbReference type="RefSeq" id="WP_004871922.1">
    <property type="nucleotide sequence ID" value="NZ_CP005986.1"/>
</dbReference>
<name>A0A059ZTX2_ACICK</name>
<dbReference type="Proteomes" id="UP000005522">
    <property type="component" value="Chromosome"/>
</dbReference>
<evidence type="ECO:0000256" key="2">
    <source>
        <dbReference type="ARBA" id="ARBA00022670"/>
    </source>
</evidence>
<evidence type="ECO:0000313" key="9">
    <source>
        <dbReference type="Proteomes" id="UP000005522"/>
    </source>
</evidence>
<keyword evidence="6" id="KW-0472">Membrane</keyword>